<dbReference type="AlphaFoldDB" id="A0AA97FDS5"/>
<dbReference type="Proteomes" id="UP001305498">
    <property type="component" value="Chromosome"/>
</dbReference>
<keyword evidence="3" id="KW-1185">Reference proteome</keyword>
<dbReference type="InterPro" id="IPR057204">
    <property type="entry name" value="DUF7882"/>
</dbReference>
<protein>
    <recommendedName>
        <fullName evidence="1">DUF7882 domain-containing protein</fullName>
    </recommendedName>
</protein>
<evidence type="ECO:0000259" key="1">
    <source>
        <dbReference type="Pfam" id="PF25355"/>
    </source>
</evidence>
<evidence type="ECO:0000313" key="2">
    <source>
        <dbReference type="EMBL" id="WOF21636.1"/>
    </source>
</evidence>
<organism evidence="2 3">
    <name type="scientific">Microbacterium betulae</name>
    <dbReference type="NCBI Taxonomy" id="2981139"/>
    <lineage>
        <taxon>Bacteria</taxon>
        <taxon>Bacillati</taxon>
        <taxon>Actinomycetota</taxon>
        <taxon>Actinomycetes</taxon>
        <taxon>Micrococcales</taxon>
        <taxon>Microbacteriaceae</taxon>
        <taxon>Microbacterium</taxon>
    </lineage>
</organism>
<proteinExistence type="predicted"/>
<name>A0AA97FDS5_9MICO</name>
<dbReference type="EMBL" id="CP118157">
    <property type="protein sequence ID" value="WOF21636.1"/>
    <property type="molecule type" value="Genomic_DNA"/>
</dbReference>
<dbReference type="Pfam" id="PF25355">
    <property type="entry name" value="DUF7882"/>
    <property type="match status" value="1"/>
</dbReference>
<gene>
    <name evidence="2" type="ORF">N8K70_09540</name>
</gene>
<feature type="domain" description="DUF7882" evidence="1">
    <location>
        <begin position="1"/>
        <end position="97"/>
    </location>
</feature>
<dbReference type="KEGG" id="mbet:N8K70_09540"/>
<sequence length="105" mass="11617">MGVFYYGAEASALHIDDRALAHLKVVIVSKLRRNESFAVSWSHPEEDGSGRSTLWMHPAIPIRFAFDEPEAPPLNREWLEELAVSANALGGIQLVEEHIAPGRNG</sequence>
<dbReference type="RefSeq" id="WP_317138114.1">
    <property type="nucleotide sequence ID" value="NZ_CP118157.1"/>
</dbReference>
<accession>A0AA97FDS5</accession>
<reference evidence="2 3" key="1">
    <citation type="submission" date="2023-02" db="EMBL/GenBank/DDBJ databases">
        <title>Microbacterium betulae sp. nov., isolated from birch wood.</title>
        <authorList>
            <person name="Pasciak M."/>
            <person name="Pawlik K.J."/>
            <person name="Martynowski D."/>
            <person name="Laczmanski L."/>
            <person name="Ciekot J."/>
            <person name="Szponar B."/>
            <person name="Wojcik-Fatla A."/>
            <person name="Mackiewicz B."/>
            <person name="Farian E."/>
            <person name="Cholewa G."/>
            <person name="Cholewa A."/>
            <person name="Dutkiewicz J."/>
        </authorList>
    </citation>
    <scope>NUCLEOTIDE SEQUENCE [LARGE SCALE GENOMIC DNA]</scope>
    <source>
        <strain evidence="2 3">AB</strain>
    </source>
</reference>
<evidence type="ECO:0000313" key="3">
    <source>
        <dbReference type="Proteomes" id="UP001305498"/>
    </source>
</evidence>